<dbReference type="Proteomes" id="UP001174932">
    <property type="component" value="Unassembled WGS sequence"/>
</dbReference>
<evidence type="ECO:0000256" key="6">
    <source>
        <dbReference type="ARBA" id="ARBA00039592"/>
    </source>
</evidence>
<evidence type="ECO:0000256" key="2">
    <source>
        <dbReference type="ARBA" id="ARBA00023015"/>
    </source>
</evidence>
<comment type="function">
    <text evidence="5">Transcriptional repressor for the pyruvate dehydrogenase complex genes aceEF and lpd.</text>
</comment>
<dbReference type="RefSeq" id="WP_304374234.1">
    <property type="nucleotide sequence ID" value="NZ_JAUOZU010000001.1"/>
</dbReference>
<evidence type="ECO:0000256" key="3">
    <source>
        <dbReference type="ARBA" id="ARBA00023125"/>
    </source>
</evidence>
<dbReference type="InterPro" id="IPR008920">
    <property type="entry name" value="TF_FadR/GntR_C"/>
</dbReference>
<accession>A0ABT8YFF7</accession>
<evidence type="ECO:0000259" key="7">
    <source>
        <dbReference type="PROSITE" id="PS50949"/>
    </source>
</evidence>
<dbReference type="CDD" id="cd07377">
    <property type="entry name" value="WHTH_GntR"/>
    <property type="match status" value="1"/>
</dbReference>
<dbReference type="PRINTS" id="PR00035">
    <property type="entry name" value="HTHGNTR"/>
</dbReference>
<name>A0ABT8YFF7_9HYPH</name>
<keyword evidence="1" id="KW-0678">Repressor</keyword>
<organism evidence="8 9">
    <name type="scientific">Rhizobium alvei</name>
    <dbReference type="NCBI Taxonomy" id="1132659"/>
    <lineage>
        <taxon>Bacteria</taxon>
        <taxon>Pseudomonadati</taxon>
        <taxon>Pseudomonadota</taxon>
        <taxon>Alphaproteobacteria</taxon>
        <taxon>Hyphomicrobiales</taxon>
        <taxon>Rhizobiaceae</taxon>
        <taxon>Rhizobium/Agrobacterium group</taxon>
        <taxon>Rhizobium</taxon>
    </lineage>
</organism>
<keyword evidence="9" id="KW-1185">Reference proteome</keyword>
<dbReference type="PANTHER" id="PTHR43537">
    <property type="entry name" value="TRANSCRIPTIONAL REGULATOR, GNTR FAMILY"/>
    <property type="match status" value="1"/>
</dbReference>
<reference evidence="8" key="2">
    <citation type="submission" date="2023-07" db="EMBL/GenBank/DDBJ databases">
        <authorList>
            <person name="Shen H."/>
        </authorList>
    </citation>
    <scope>NUCLEOTIDE SEQUENCE</scope>
    <source>
        <strain evidence="8">TNR-22</strain>
    </source>
</reference>
<reference evidence="8" key="1">
    <citation type="journal article" date="2015" name="Int. J. Syst. Evol. Microbiol.">
        <title>Rhizobium alvei sp. nov., isolated from a freshwater river.</title>
        <authorList>
            <person name="Sheu S.Y."/>
            <person name="Huang H.W."/>
            <person name="Young C.C."/>
            <person name="Chen W.M."/>
        </authorList>
    </citation>
    <scope>NUCLEOTIDE SEQUENCE</scope>
    <source>
        <strain evidence="8">TNR-22</strain>
    </source>
</reference>
<dbReference type="Gene3D" id="1.10.10.10">
    <property type="entry name" value="Winged helix-like DNA-binding domain superfamily/Winged helix DNA-binding domain"/>
    <property type="match status" value="1"/>
</dbReference>
<dbReference type="SMART" id="SM00345">
    <property type="entry name" value="HTH_GNTR"/>
    <property type="match status" value="1"/>
</dbReference>
<feature type="domain" description="HTH gntR-type" evidence="7">
    <location>
        <begin position="11"/>
        <end position="79"/>
    </location>
</feature>
<keyword evidence="3" id="KW-0238">DNA-binding</keyword>
<gene>
    <name evidence="8" type="ORF">Q4481_00550</name>
</gene>
<protein>
    <recommendedName>
        <fullName evidence="6">Pyruvate dehydrogenase complex repressor</fullName>
    </recommendedName>
</protein>
<dbReference type="InterPro" id="IPR036388">
    <property type="entry name" value="WH-like_DNA-bd_sf"/>
</dbReference>
<evidence type="ECO:0000313" key="8">
    <source>
        <dbReference type="EMBL" id="MDO6962421.1"/>
    </source>
</evidence>
<dbReference type="Pfam" id="PF07729">
    <property type="entry name" value="FCD"/>
    <property type="match status" value="1"/>
</dbReference>
<dbReference type="SUPFAM" id="SSF46785">
    <property type="entry name" value="Winged helix' DNA-binding domain"/>
    <property type="match status" value="1"/>
</dbReference>
<evidence type="ECO:0000256" key="4">
    <source>
        <dbReference type="ARBA" id="ARBA00023163"/>
    </source>
</evidence>
<dbReference type="SUPFAM" id="SSF48008">
    <property type="entry name" value="GntR ligand-binding domain-like"/>
    <property type="match status" value="1"/>
</dbReference>
<evidence type="ECO:0000313" key="9">
    <source>
        <dbReference type="Proteomes" id="UP001174932"/>
    </source>
</evidence>
<dbReference type="EMBL" id="JAUOZU010000001">
    <property type="protein sequence ID" value="MDO6962421.1"/>
    <property type="molecule type" value="Genomic_DNA"/>
</dbReference>
<dbReference type="InterPro" id="IPR000524">
    <property type="entry name" value="Tscrpt_reg_HTH_GntR"/>
</dbReference>
<dbReference type="PANTHER" id="PTHR43537:SF34">
    <property type="entry name" value="PYRUVATE DEHYDROGENASE COMPLEX REPRESSOR"/>
    <property type="match status" value="1"/>
</dbReference>
<comment type="caution">
    <text evidence="8">The sequence shown here is derived from an EMBL/GenBank/DDBJ whole genome shotgun (WGS) entry which is preliminary data.</text>
</comment>
<dbReference type="Gene3D" id="1.20.120.530">
    <property type="entry name" value="GntR ligand-binding domain-like"/>
    <property type="match status" value="1"/>
</dbReference>
<evidence type="ECO:0000256" key="5">
    <source>
        <dbReference type="ARBA" id="ARBA00037357"/>
    </source>
</evidence>
<evidence type="ECO:0000256" key="1">
    <source>
        <dbReference type="ARBA" id="ARBA00022491"/>
    </source>
</evidence>
<sequence>MSGPFTQIDHGRTADEAVRQIEMLLLEGVLVSGDQLPSERDLAEQLDISRPVLREALKVLEERQLIVAHHGGGTYVADLVGQIFSPQLTELIARHDMATRDYLEFRRMLEGEAAELAALRATNADHVRLETILERMASARASGDFVAEAESDIELHNAIGEAAHNIILMHTLRSCYRLLSLGIFNHRKLLFDQPDARERLFHQHHAIVAAIRSGDGPAARKAAEDHIDYVAQTAAETALARERERLALLRAAQSNIRNNSRTVTSRKGPRP</sequence>
<dbReference type="PROSITE" id="PS50949">
    <property type="entry name" value="HTH_GNTR"/>
    <property type="match status" value="1"/>
</dbReference>
<keyword evidence="4" id="KW-0804">Transcription</keyword>
<dbReference type="Pfam" id="PF00392">
    <property type="entry name" value="GntR"/>
    <property type="match status" value="1"/>
</dbReference>
<keyword evidence="2" id="KW-0805">Transcription regulation</keyword>
<dbReference type="SMART" id="SM00895">
    <property type="entry name" value="FCD"/>
    <property type="match status" value="1"/>
</dbReference>
<dbReference type="InterPro" id="IPR036390">
    <property type="entry name" value="WH_DNA-bd_sf"/>
</dbReference>
<dbReference type="InterPro" id="IPR011711">
    <property type="entry name" value="GntR_C"/>
</dbReference>
<proteinExistence type="predicted"/>